<feature type="domain" description="Putative tail fiber protein gp53-like C-terminal" evidence="1">
    <location>
        <begin position="389"/>
        <end position="466"/>
    </location>
</feature>
<dbReference type="GeneID" id="98401488"/>
<dbReference type="RefSeq" id="WP_170302028.1">
    <property type="nucleotide sequence ID" value="NZ_CP062803.1"/>
</dbReference>
<dbReference type="Gene3D" id="2.60.40.3940">
    <property type="match status" value="1"/>
</dbReference>
<evidence type="ECO:0000313" key="3">
    <source>
        <dbReference type="Proteomes" id="UP000397656"/>
    </source>
</evidence>
<evidence type="ECO:0000259" key="1">
    <source>
        <dbReference type="Pfam" id="PF21882"/>
    </source>
</evidence>
<accession>A0A7M2GQP7</accession>
<proteinExistence type="predicted"/>
<gene>
    <name evidence="2" type="ORF">F7R26_011280</name>
</gene>
<reference evidence="2 3" key="1">
    <citation type="submission" date="2020-10" db="EMBL/GenBank/DDBJ databases">
        <title>Complete genome sequence of Cupriavidus basilensis CCUG 49340T.</title>
        <authorList>
            <person name="Salva-Serra F."/>
            <person name="Donoso R.A."/>
            <person name="Cho K.H."/>
            <person name="Yoo J.A."/>
            <person name="Lee K."/>
            <person name="Yoon S.-H."/>
            <person name="Perez-Pantoja D."/>
            <person name="Moore E.R.B."/>
        </authorList>
    </citation>
    <scope>NUCLEOTIDE SEQUENCE [LARGE SCALE GENOMIC DNA]</scope>
    <source>
        <strain evidence="3">CCUG 49340</strain>
    </source>
</reference>
<evidence type="ECO:0000313" key="2">
    <source>
        <dbReference type="EMBL" id="QOT74848.1"/>
    </source>
</evidence>
<dbReference type="AlphaFoldDB" id="A0A7M2GQP7"/>
<protein>
    <submittedName>
        <fullName evidence="2">Phage tail protein</fullName>
    </submittedName>
</protein>
<dbReference type="Pfam" id="PF21882">
    <property type="entry name" value="Gp53-like_C"/>
    <property type="match status" value="1"/>
</dbReference>
<organism evidence="2 3">
    <name type="scientific">Cupriavidus basilensis</name>
    <dbReference type="NCBI Taxonomy" id="68895"/>
    <lineage>
        <taxon>Bacteria</taxon>
        <taxon>Pseudomonadati</taxon>
        <taxon>Pseudomonadota</taxon>
        <taxon>Betaproteobacteria</taxon>
        <taxon>Burkholderiales</taxon>
        <taxon>Burkholderiaceae</taxon>
        <taxon>Cupriavidus</taxon>
    </lineage>
</organism>
<dbReference type="Proteomes" id="UP000397656">
    <property type="component" value="Chromosome 1"/>
</dbReference>
<dbReference type="EMBL" id="CP062803">
    <property type="protein sequence ID" value="QOT74848.1"/>
    <property type="molecule type" value="Genomic_DNA"/>
</dbReference>
<name>A0A7M2GQP7_9BURK</name>
<dbReference type="InterPro" id="IPR054075">
    <property type="entry name" value="Gp53-like_C"/>
</dbReference>
<sequence length="466" mass="46592">MDRQTVYPGQIPLETDLLNTNKFAMIALAKLAAVMLGTAAVVNGLGCVPTGPASLQVIVNPGEIYALANIDATAYSSLPADTSHSILKQGISLDPVTLSCPAPATAGQSVNYLIQAAYLDSDTGLITLPYYNASNPTQAWSGPGGSGAQQATARKGIVSISAKAGVAAATGTQTTPAPDAGYTGLWVVTVANGQTTITSANIAQAANAPILPADLLHAIQQNALTTAVDTGAANAYAVSYSPAITALTDGMVLWFKTKTANSGASTLNVNSLGAQPLVGGAHSALQGGEIVAGGKCQAVWRADISSWVLIECTGGALQVAAPVQSNHAVSLGAGDGRYAALAGLASQLFAVAGPTATQHAVNLGQFAATLSANGYVKIPVIAAGVKYNLILQWGQVNAVTAAGGSNVTFPIAFPNAFLSAVASFVNSGGVSTASAGGWGIPSTTGMTLFNNGNGAASAISYFAIGW</sequence>